<gene>
    <name evidence="8" type="ORF">RND81_08G022700</name>
</gene>
<dbReference type="InterPro" id="IPR004895">
    <property type="entry name" value="Prenylated_rab_accept_PRA1"/>
</dbReference>
<dbReference type="PANTHER" id="PTHR19317:SF2">
    <property type="entry name" value="PRA1 FAMILY PROTEIN F2"/>
    <property type="match status" value="1"/>
</dbReference>
<dbReference type="EMBL" id="JBDFQZ010000008">
    <property type="protein sequence ID" value="KAK9697221.1"/>
    <property type="molecule type" value="Genomic_DNA"/>
</dbReference>
<keyword evidence="5 7" id="KW-1133">Transmembrane helix</keyword>
<accession>A0AAW1J2Y9</accession>
<evidence type="ECO:0000256" key="7">
    <source>
        <dbReference type="RuleBase" id="RU363107"/>
    </source>
</evidence>
<reference evidence="8" key="1">
    <citation type="submission" date="2024-03" db="EMBL/GenBank/DDBJ databases">
        <title>WGS assembly of Saponaria officinalis var. Norfolk2.</title>
        <authorList>
            <person name="Jenkins J."/>
            <person name="Shu S."/>
            <person name="Grimwood J."/>
            <person name="Barry K."/>
            <person name="Goodstein D."/>
            <person name="Schmutz J."/>
            <person name="Leebens-Mack J."/>
            <person name="Osbourn A."/>
        </authorList>
    </citation>
    <scope>NUCLEOTIDE SEQUENCE [LARGE SCALE GENOMIC DNA]</scope>
    <source>
        <strain evidence="8">JIC</strain>
    </source>
</reference>
<keyword evidence="9" id="KW-1185">Reference proteome</keyword>
<comment type="similarity">
    <text evidence="3 7">Belongs to the PRA1 family.</text>
</comment>
<dbReference type="GO" id="GO:0005794">
    <property type="term" value="C:Golgi apparatus"/>
    <property type="evidence" value="ECO:0007669"/>
    <property type="project" value="TreeGrafter"/>
</dbReference>
<comment type="function">
    <text evidence="1 7">May be involved in both secretory and endocytic intracellular trafficking in the endosomal/prevacuolar compartments.</text>
</comment>
<name>A0AAW1J2Y9_SAPOF</name>
<evidence type="ECO:0000256" key="3">
    <source>
        <dbReference type="ARBA" id="ARBA00006483"/>
    </source>
</evidence>
<evidence type="ECO:0000313" key="8">
    <source>
        <dbReference type="EMBL" id="KAK9697221.1"/>
    </source>
</evidence>
<proteinExistence type="inferred from homology"/>
<keyword evidence="6 7" id="KW-0472">Membrane</keyword>
<evidence type="ECO:0000256" key="5">
    <source>
        <dbReference type="ARBA" id="ARBA00022989"/>
    </source>
</evidence>
<comment type="caution">
    <text evidence="8">The sequence shown here is derived from an EMBL/GenBank/DDBJ whole genome shotgun (WGS) entry which is preliminary data.</text>
</comment>
<dbReference type="AlphaFoldDB" id="A0AAW1J2Y9"/>
<feature type="transmembrane region" description="Helical" evidence="7">
    <location>
        <begin position="119"/>
        <end position="139"/>
    </location>
</feature>
<feature type="transmembrane region" description="Helical" evidence="7">
    <location>
        <begin position="145"/>
        <end position="162"/>
    </location>
</feature>
<dbReference type="Proteomes" id="UP001443914">
    <property type="component" value="Unassembled WGS sequence"/>
</dbReference>
<protein>
    <recommendedName>
        <fullName evidence="7">PRA1 family protein</fullName>
    </recommendedName>
</protein>
<dbReference type="GO" id="GO:0005783">
    <property type="term" value="C:endoplasmic reticulum"/>
    <property type="evidence" value="ECO:0007669"/>
    <property type="project" value="TreeGrafter"/>
</dbReference>
<keyword evidence="7" id="KW-0813">Transport</keyword>
<evidence type="ECO:0000256" key="6">
    <source>
        <dbReference type="ARBA" id="ARBA00023136"/>
    </source>
</evidence>
<sequence>MTTYGTIPTTTTAVTTQPHDLISGATDQIQSQLSTLRPWSEFLSFTTLSIPPSFSVATSRATANLPYFRTNYTILILVSLFLSLITHPISLLFFFLLFGAWLLLYFLRHAPLIILARVMDDNVVLLVLGVSTVVFLLLTDVTVNIVVAVTVGVAVALVHAAIREVDDLRVAGAEFEDERVGFSRGGGERLPLKDTASSAFSS</sequence>
<dbReference type="PANTHER" id="PTHR19317">
    <property type="entry name" value="PRENYLATED RAB ACCEPTOR 1-RELATED"/>
    <property type="match status" value="1"/>
</dbReference>
<organism evidence="8 9">
    <name type="scientific">Saponaria officinalis</name>
    <name type="common">Common soapwort</name>
    <name type="synonym">Lychnis saponaria</name>
    <dbReference type="NCBI Taxonomy" id="3572"/>
    <lineage>
        <taxon>Eukaryota</taxon>
        <taxon>Viridiplantae</taxon>
        <taxon>Streptophyta</taxon>
        <taxon>Embryophyta</taxon>
        <taxon>Tracheophyta</taxon>
        <taxon>Spermatophyta</taxon>
        <taxon>Magnoliopsida</taxon>
        <taxon>eudicotyledons</taxon>
        <taxon>Gunneridae</taxon>
        <taxon>Pentapetalae</taxon>
        <taxon>Caryophyllales</taxon>
        <taxon>Caryophyllaceae</taxon>
        <taxon>Caryophylleae</taxon>
        <taxon>Saponaria</taxon>
    </lineage>
</organism>
<dbReference type="GO" id="GO:0016192">
    <property type="term" value="P:vesicle-mediated transport"/>
    <property type="evidence" value="ECO:0007669"/>
    <property type="project" value="TreeGrafter"/>
</dbReference>
<feature type="transmembrane region" description="Helical" evidence="7">
    <location>
        <begin position="74"/>
        <end position="107"/>
    </location>
</feature>
<dbReference type="Pfam" id="PF03208">
    <property type="entry name" value="PRA1"/>
    <property type="match status" value="1"/>
</dbReference>
<evidence type="ECO:0000256" key="1">
    <source>
        <dbReference type="ARBA" id="ARBA00002501"/>
    </source>
</evidence>
<evidence type="ECO:0000256" key="2">
    <source>
        <dbReference type="ARBA" id="ARBA00004141"/>
    </source>
</evidence>
<evidence type="ECO:0000313" key="9">
    <source>
        <dbReference type="Proteomes" id="UP001443914"/>
    </source>
</evidence>
<comment type="subcellular location">
    <subcellularLocation>
        <location evidence="2 7">Membrane</location>
        <topology evidence="2 7">Multi-pass membrane protein</topology>
    </subcellularLocation>
</comment>
<evidence type="ECO:0000256" key="4">
    <source>
        <dbReference type="ARBA" id="ARBA00022692"/>
    </source>
</evidence>
<dbReference type="GO" id="GO:0016020">
    <property type="term" value="C:membrane"/>
    <property type="evidence" value="ECO:0007669"/>
    <property type="project" value="UniProtKB-SubCell"/>
</dbReference>
<keyword evidence="4 7" id="KW-0812">Transmembrane</keyword>